<keyword evidence="2" id="KW-1185">Reference proteome</keyword>
<sequence length="56" mass="5628">MLARSNSSTAAAGPVPAGSPESTHVFPGNNHDNGMLAQLSPTTTVTGISNADKGYE</sequence>
<evidence type="ECO:0000313" key="1">
    <source>
        <dbReference type="EMBL" id="KAJ1676238.1"/>
    </source>
</evidence>
<protein>
    <submittedName>
        <fullName evidence="1">Uncharacterized protein</fullName>
    </submittedName>
</protein>
<dbReference type="EMBL" id="JAMZIH010004524">
    <property type="protein sequence ID" value="KAJ1676238.1"/>
    <property type="molecule type" value="Genomic_DNA"/>
</dbReference>
<organism evidence="1 2">
    <name type="scientific">Spiromyces aspiralis</name>
    <dbReference type="NCBI Taxonomy" id="68401"/>
    <lineage>
        <taxon>Eukaryota</taxon>
        <taxon>Fungi</taxon>
        <taxon>Fungi incertae sedis</taxon>
        <taxon>Zoopagomycota</taxon>
        <taxon>Kickxellomycotina</taxon>
        <taxon>Kickxellomycetes</taxon>
        <taxon>Kickxellales</taxon>
        <taxon>Kickxellaceae</taxon>
        <taxon>Spiromyces</taxon>
    </lineage>
</organism>
<reference evidence="1" key="1">
    <citation type="submission" date="2022-06" db="EMBL/GenBank/DDBJ databases">
        <title>Phylogenomic reconstructions and comparative analyses of Kickxellomycotina fungi.</title>
        <authorList>
            <person name="Reynolds N.K."/>
            <person name="Stajich J.E."/>
            <person name="Barry K."/>
            <person name="Grigoriev I.V."/>
            <person name="Crous P."/>
            <person name="Smith M.E."/>
        </authorList>
    </citation>
    <scope>NUCLEOTIDE SEQUENCE</scope>
    <source>
        <strain evidence="1">RSA 2271</strain>
    </source>
</reference>
<evidence type="ECO:0000313" key="2">
    <source>
        <dbReference type="Proteomes" id="UP001145114"/>
    </source>
</evidence>
<comment type="caution">
    <text evidence="1">The sequence shown here is derived from an EMBL/GenBank/DDBJ whole genome shotgun (WGS) entry which is preliminary data.</text>
</comment>
<feature type="non-terminal residue" evidence="1">
    <location>
        <position position="56"/>
    </location>
</feature>
<name>A0ACC1HM41_9FUNG</name>
<dbReference type="Proteomes" id="UP001145114">
    <property type="component" value="Unassembled WGS sequence"/>
</dbReference>
<proteinExistence type="predicted"/>
<accession>A0ACC1HM41</accession>
<gene>
    <name evidence="1" type="ORF">EV182_008594</name>
</gene>